<dbReference type="GO" id="GO:0006313">
    <property type="term" value="P:DNA transposition"/>
    <property type="evidence" value="ECO:0007669"/>
    <property type="project" value="InterPro"/>
</dbReference>
<dbReference type="PANTHER" id="PTHR33609">
    <property type="entry name" value="LOW CALCIUM RESPONSE LOCUS PROTEIN S"/>
    <property type="match status" value="1"/>
</dbReference>
<dbReference type="GO" id="GO:0003677">
    <property type="term" value="F:DNA binding"/>
    <property type="evidence" value="ECO:0007669"/>
    <property type="project" value="InterPro"/>
</dbReference>
<dbReference type="InterPro" id="IPR009057">
    <property type="entry name" value="Homeodomain-like_sf"/>
</dbReference>
<organism evidence="2 3">
    <name type="scientific">Limnobaculum eriocheiris</name>
    <dbReference type="NCBI Taxonomy" id="2897391"/>
    <lineage>
        <taxon>Bacteria</taxon>
        <taxon>Pseudomonadati</taxon>
        <taxon>Pseudomonadota</taxon>
        <taxon>Gammaproteobacteria</taxon>
        <taxon>Enterobacterales</taxon>
        <taxon>Budviciaceae</taxon>
        <taxon>Limnobaculum</taxon>
    </lineage>
</organism>
<dbReference type="Gene3D" id="1.10.10.60">
    <property type="entry name" value="Homeodomain-like"/>
    <property type="match status" value="1"/>
</dbReference>
<keyword evidence="3" id="KW-1185">Reference proteome</keyword>
<dbReference type="PANTHER" id="PTHR33609:SF5">
    <property type="entry name" value="LOW CALCIUM RESPONSE LOCUS PROTEIN S"/>
    <property type="match status" value="1"/>
</dbReference>
<name>A0A9X1SLE6_9GAMM</name>
<accession>A0A9X1SLE6</accession>
<comment type="similarity">
    <text evidence="1">Belongs to the transposase 8 family.</text>
</comment>
<feature type="non-terminal residue" evidence="2">
    <location>
        <position position="70"/>
    </location>
</feature>
<dbReference type="RefSeq" id="WP_230611392.1">
    <property type="nucleotide sequence ID" value="NZ_JAJNAG010000056.1"/>
</dbReference>
<dbReference type="InterPro" id="IPR052546">
    <property type="entry name" value="Transposase_8_domain"/>
</dbReference>
<dbReference type="InterPro" id="IPR002514">
    <property type="entry name" value="Transposase_8"/>
</dbReference>
<evidence type="ECO:0000313" key="2">
    <source>
        <dbReference type="EMBL" id="MCD1127488.1"/>
    </source>
</evidence>
<sequence length="70" mass="8122">MKKIRFTDSQIVNILKLADSGMKVDDICRQNGISSATYYNWKSKYGGMEAADIKRIKELEEENTKLKKMF</sequence>
<evidence type="ECO:0000313" key="3">
    <source>
        <dbReference type="Proteomes" id="UP001139171"/>
    </source>
</evidence>
<dbReference type="GO" id="GO:0004803">
    <property type="term" value="F:transposase activity"/>
    <property type="evidence" value="ECO:0007669"/>
    <property type="project" value="InterPro"/>
</dbReference>
<dbReference type="Proteomes" id="UP001139171">
    <property type="component" value="Unassembled WGS sequence"/>
</dbReference>
<dbReference type="EMBL" id="JAJNAG010000056">
    <property type="protein sequence ID" value="MCD1127488.1"/>
    <property type="molecule type" value="Genomic_DNA"/>
</dbReference>
<evidence type="ECO:0000256" key="1">
    <source>
        <dbReference type="ARBA" id="ARBA00009964"/>
    </source>
</evidence>
<reference evidence="2" key="1">
    <citation type="submission" date="2021-11" db="EMBL/GenBank/DDBJ databases">
        <title>Jinshanibacter sp. isolated from one year old Eriocheir sinensis.</title>
        <authorList>
            <person name="Li J.-Y."/>
            <person name="He W."/>
            <person name="Gao T.-H."/>
        </authorList>
    </citation>
    <scope>NUCLEOTIDE SEQUENCE</scope>
    <source>
        <strain evidence="2">LJY008</strain>
    </source>
</reference>
<dbReference type="AlphaFoldDB" id="A0A9X1SLE6"/>
<protein>
    <submittedName>
        <fullName evidence="2">Transposase</fullName>
    </submittedName>
</protein>
<proteinExistence type="inferred from homology"/>
<dbReference type="Pfam" id="PF01527">
    <property type="entry name" value="HTH_Tnp_1"/>
    <property type="match status" value="1"/>
</dbReference>
<gene>
    <name evidence="2" type="ORF">LPW36_16050</name>
</gene>
<comment type="caution">
    <text evidence="2">The sequence shown here is derived from an EMBL/GenBank/DDBJ whole genome shotgun (WGS) entry which is preliminary data.</text>
</comment>
<dbReference type="SUPFAM" id="SSF46689">
    <property type="entry name" value="Homeodomain-like"/>
    <property type="match status" value="1"/>
</dbReference>